<dbReference type="Pfam" id="PF25597">
    <property type="entry name" value="SH3_retrovirus"/>
    <property type="match status" value="1"/>
</dbReference>
<protein>
    <submittedName>
        <fullName evidence="4">Retrovirus-related Pol polyprotein from transposon TNT 1-94</fullName>
    </submittedName>
</protein>
<dbReference type="AlphaFoldDB" id="A0A6L2LLM6"/>
<feature type="region of interest" description="Disordered" evidence="1">
    <location>
        <begin position="741"/>
        <end position="775"/>
    </location>
</feature>
<dbReference type="EMBL" id="BKCJ010004576">
    <property type="protein sequence ID" value="GEU61877.1"/>
    <property type="molecule type" value="Genomic_DNA"/>
</dbReference>
<feature type="compositionally biased region" description="Acidic residues" evidence="1">
    <location>
        <begin position="744"/>
        <end position="770"/>
    </location>
</feature>
<dbReference type="InterPro" id="IPR043502">
    <property type="entry name" value="DNA/RNA_pol_sf"/>
</dbReference>
<comment type="caution">
    <text evidence="4">The sequence shown here is derived from an EMBL/GenBank/DDBJ whole genome shotgun (WGS) entry which is preliminary data.</text>
</comment>
<feature type="domain" description="Retroviral polymerase SH3-like" evidence="3">
    <location>
        <begin position="398"/>
        <end position="433"/>
    </location>
</feature>
<evidence type="ECO:0000259" key="3">
    <source>
        <dbReference type="Pfam" id="PF25597"/>
    </source>
</evidence>
<name>A0A6L2LLM6_TANCI</name>
<dbReference type="SUPFAM" id="SSF56672">
    <property type="entry name" value="DNA/RNA polymerases"/>
    <property type="match status" value="1"/>
</dbReference>
<proteinExistence type="predicted"/>
<feature type="compositionally biased region" description="Basic and acidic residues" evidence="1">
    <location>
        <begin position="277"/>
        <end position="286"/>
    </location>
</feature>
<accession>A0A6L2LLM6</accession>
<feature type="domain" description="Reverse transcriptase Ty1/copia-type" evidence="2">
    <location>
        <begin position="462"/>
        <end position="594"/>
    </location>
</feature>
<gene>
    <name evidence="4" type="ORF">Tci_033855</name>
</gene>
<feature type="region of interest" description="Disordered" evidence="1">
    <location>
        <begin position="256"/>
        <end position="286"/>
    </location>
</feature>
<reference evidence="4" key="1">
    <citation type="journal article" date="2019" name="Sci. Rep.">
        <title>Draft genome of Tanacetum cinerariifolium, the natural source of mosquito coil.</title>
        <authorList>
            <person name="Yamashiro T."/>
            <person name="Shiraishi A."/>
            <person name="Satake H."/>
            <person name="Nakayama K."/>
        </authorList>
    </citation>
    <scope>NUCLEOTIDE SEQUENCE</scope>
</reference>
<dbReference type="Pfam" id="PF07727">
    <property type="entry name" value="RVT_2"/>
    <property type="match status" value="2"/>
</dbReference>
<dbReference type="InterPro" id="IPR013103">
    <property type="entry name" value="RVT_2"/>
</dbReference>
<organism evidence="4">
    <name type="scientific">Tanacetum cinerariifolium</name>
    <name type="common">Dalmatian daisy</name>
    <name type="synonym">Chrysanthemum cinerariifolium</name>
    <dbReference type="NCBI Taxonomy" id="118510"/>
    <lineage>
        <taxon>Eukaryota</taxon>
        <taxon>Viridiplantae</taxon>
        <taxon>Streptophyta</taxon>
        <taxon>Embryophyta</taxon>
        <taxon>Tracheophyta</taxon>
        <taxon>Spermatophyta</taxon>
        <taxon>Magnoliopsida</taxon>
        <taxon>eudicotyledons</taxon>
        <taxon>Gunneridae</taxon>
        <taxon>Pentapetalae</taxon>
        <taxon>asterids</taxon>
        <taxon>campanulids</taxon>
        <taxon>Asterales</taxon>
        <taxon>Asteraceae</taxon>
        <taxon>Asteroideae</taxon>
        <taxon>Anthemideae</taxon>
        <taxon>Anthemidinae</taxon>
        <taxon>Tanacetum</taxon>
    </lineage>
</organism>
<evidence type="ECO:0000256" key="1">
    <source>
        <dbReference type="SAM" id="MobiDB-lite"/>
    </source>
</evidence>
<sequence>MTLPYTLEIYQLKIILIAEIPFATPPSKTSFVAWFIGCSVCLYQEDIRLRKKVTISDLFYMHSMDDGLLVDFPWHVARFLNDKAKGVQRKSKIVGANLIGRIAGHFGLMSTVALRKNYVRKFLRALHPKWRAKITTIEESKDLTSLSLDELIGNHKVHEMIIKKYSEIVKAKGERKSIALKAKKESSDKECSTFGSKDEEYAMVVRDFKKFCKRRCKFVRQSRNDKKMFQRIRYDKNDKSDRKCFRCGDPNHLIGEYSKPPKDKNQRAIIRGSWSDNGEKDDKKDKDETCLMAQASNKGIDYDETYALVSRLESIRKLLAYAHAFDVKLFQMDIKSAFLNGFIKEEVYMAQPLEFIDFEKLDHVYKLKKALYGLKQATKAWYEFKVAGPRFGDLELRGYSQNSKSYIILNKHTMKIEESLNVTFDETPPPSKTSPLVDDDLEEEEAIKIIAMQEELNKFVANDVWELVPQPKSMKIIGTKWVFRNKFDENGVVSQNKARLVAQGYNQQEGIDYDETYALISRLESIRKLLAYAHAFDVKLFQMDIKSAFLNGFIKEEVYMAQPLEFIDFEKPDHVYKLKKALYGLKQAPKAWYEFKVAGPRFGDLEVLERGTCQALVGGSRNICSWRLKGGGPIRGRMWTKGQNWQLARLISRVSEAYMARYVWLKQEYAAGKRYLTVIHLPYFDIFIIHRGLPAKPHDPDYVPKPMYPEYIPLEDEHVLPTEEQPLPLVVSPTAESPKYVAELDPEEDLEEDDADDEDDDEEDEEEEEEHFALADSATVVPTDYCLASAAISLLLEVEVERLLAMPTPLPSSLASLPSPSAGERLARCTAPSACPSPPPVPSPLLPLSGCLTQIQTLRLASTQALIDAVIAALPSSPLPPPLYIPPPVDHRDDIPKTEMPPRKRLCLSTVGSRYEIEESSTARPTEGRGIDYGLVSTLDAEVRRRGIGEVGYGIRDTWVDPAETVPEIAPMTIGEVNTRVTELAELHEHDTQDLYSLLEDAQDSRTQISQRVAMDSQQVDLLMKERIAHLDTMLIVEEEAYAA</sequence>
<evidence type="ECO:0000259" key="2">
    <source>
        <dbReference type="Pfam" id="PF07727"/>
    </source>
</evidence>
<dbReference type="InterPro" id="IPR057670">
    <property type="entry name" value="SH3_retrovirus"/>
</dbReference>
<evidence type="ECO:0000313" key="4">
    <source>
        <dbReference type="EMBL" id="GEU61877.1"/>
    </source>
</evidence>
<feature type="domain" description="Reverse transcriptase Ty1/copia-type" evidence="2">
    <location>
        <begin position="265"/>
        <end position="383"/>
    </location>
</feature>